<keyword evidence="1" id="KW-1133">Transmembrane helix</keyword>
<name>A0A8S1HQM0_9PELO</name>
<evidence type="ECO:0000313" key="2">
    <source>
        <dbReference type="EMBL" id="CAD6198739.1"/>
    </source>
</evidence>
<keyword evidence="1" id="KW-0812">Transmembrane</keyword>
<dbReference type="PANTHER" id="PTHR45907">
    <property type="entry name" value="SERPENTINE RECEPTOR, CLASS J"/>
    <property type="match status" value="1"/>
</dbReference>
<keyword evidence="1" id="KW-0472">Membrane</keyword>
<protein>
    <submittedName>
        <fullName evidence="2">Uncharacterized protein</fullName>
    </submittedName>
</protein>
<dbReference type="Proteomes" id="UP000835052">
    <property type="component" value="Unassembled WGS sequence"/>
</dbReference>
<proteinExistence type="predicted"/>
<reference evidence="2" key="1">
    <citation type="submission" date="2020-10" db="EMBL/GenBank/DDBJ databases">
        <authorList>
            <person name="Kikuchi T."/>
        </authorList>
    </citation>
    <scope>NUCLEOTIDE SEQUENCE</scope>
    <source>
        <strain evidence="2">NKZ352</strain>
    </source>
</reference>
<evidence type="ECO:0000313" key="3">
    <source>
        <dbReference type="Proteomes" id="UP000835052"/>
    </source>
</evidence>
<feature type="transmembrane region" description="Helical" evidence="1">
    <location>
        <begin position="90"/>
        <end position="110"/>
    </location>
</feature>
<dbReference type="EMBL" id="CAJGYM010000136">
    <property type="protein sequence ID" value="CAD6198739.1"/>
    <property type="molecule type" value="Genomic_DNA"/>
</dbReference>
<organism evidence="2 3">
    <name type="scientific">Caenorhabditis auriculariae</name>
    <dbReference type="NCBI Taxonomy" id="2777116"/>
    <lineage>
        <taxon>Eukaryota</taxon>
        <taxon>Metazoa</taxon>
        <taxon>Ecdysozoa</taxon>
        <taxon>Nematoda</taxon>
        <taxon>Chromadorea</taxon>
        <taxon>Rhabditida</taxon>
        <taxon>Rhabditina</taxon>
        <taxon>Rhabditomorpha</taxon>
        <taxon>Rhabditoidea</taxon>
        <taxon>Rhabditidae</taxon>
        <taxon>Peloderinae</taxon>
        <taxon>Caenorhabditis</taxon>
    </lineage>
</organism>
<gene>
    <name evidence="2" type="ORF">CAUJ_LOCUS14645</name>
</gene>
<accession>A0A8S1HQM0</accession>
<dbReference type="AlphaFoldDB" id="A0A8S1HQM0"/>
<dbReference type="PANTHER" id="PTHR45907:SF1">
    <property type="entry name" value="SERPENTINE RECEPTOR, CLASS J"/>
    <property type="match status" value="1"/>
</dbReference>
<keyword evidence="3" id="KW-1185">Reference proteome</keyword>
<evidence type="ECO:0000256" key="1">
    <source>
        <dbReference type="SAM" id="Phobius"/>
    </source>
</evidence>
<comment type="caution">
    <text evidence="2">The sequence shown here is derived from an EMBL/GenBank/DDBJ whole genome shotgun (WGS) entry which is preliminary data.</text>
</comment>
<sequence>MHRQLFHALLVQASVPLFVSFLPCGVSCLAPAFNIDLRSHLLTCFAIFDILYSVFDIFAPLTQIQHKKTLCALLISDFIGPKSQYAKLGMITRAASIGLTFGILEIHFFYRYLLLCRWAA</sequence>
<dbReference type="InterPro" id="IPR019423">
    <property type="entry name" value="7TM_GPCR_serpentine_rcpt_Srj"/>
</dbReference>
<dbReference type="Pfam" id="PF10319">
    <property type="entry name" value="7TM_GPCR_Srj"/>
    <property type="match status" value="2"/>
</dbReference>